<name>A0A641S1H2_BACOV</name>
<comment type="subunit">
    <text evidence="2">Monomer.</text>
</comment>
<evidence type="ECO:0000259" key="4">
    <source>
        <dbReference type="Pfam" id="PF02929"/>
    </source>
</evidence>
<evidence type="ECO:0000256" key="1">
    <source>
        <dbReference type="ARBA" id="ARBA00001913"/>
    </source>
</evidence>
<feature type="non-terminal residue" evidence="5">
    <location>
        <position position="1"/>
    </location>
</feature>
<comment type="caution">
    <text evidence="5">The sequence shown here is derived from an EMBL/GenBank/DDBJ whole genome shotgun (WGS) entry which is preliminary data.</text>
</comment>
<dbReference type="EMBL" id="VWKO01000127">
    <property type="protein sequence ID" value="KAA4028137.1"/>
    <property type="molecule type" value="Genomic_DNA"/>
</dbReference>
<evidence type="ECO:0000256" key="2">
    <source>
        <dbReference type="ARBA" id="ARBA00011245"/>
    </source>
</evidence>
<dbReference type="GO" id="GO:0030246">
    <property type="term" value="F:carbohydrate binding"/>
    <property type="evidence" value="ECO:0007669"/>
    <property type="project" value="InterPro"/>
</dbReference>
<dbReference type="AlphaFoldDB" id="A0A641S1H2"/>
<dbReference type="GO" id="GO:0005975">
    <property type="term" value="P:carbohydrate metabolic process"/>
    <property type="evidence" value="ECO:0007669"/>
    <property type="project" value="InterPro"/>
</dbReference>
<dbReference type="SUPFAM" id="SSF74650">
    <property type="entry name" value="Galactose mutarotase-like"/>
    <property type="match status" value="1"/>
</dbReference>
<reference evidence="5" key="1">
    <citation type="journal article" date="2019" name="Nat. Med.">
        <title>A library of human gut bacterial isolates paired with longitudinal multiomics data enables mechanistic microbiome research.</title>
        <authorList>
            <person name="Poyet M."/>
            <person name="Groussin M."/>
            <person name="Gibbons S.M."/>
            <person name="Avila-Pacheco J."/>
            <person name="Jiang X."/>
            <person name="Kearney S.M."/>
            <person name="Perrotta A.R."/>
            <person name="Berdy B."/>
            <person name="Zhao S."/>
            <person name="Lieberman T.D."/>
            <person name="Swanson P.K."/>
            <person name="Smith M."/>
            <person name="Roesemann S."/>
            <person name="Alexander J.E."/>
            <person name="Rich S.A."/>
            <person name="Livny J."/>
            <person name="Vlamakis H."/>
            <person name="Clish C."/>
            <person name="Bullock K."/>
            <person name="Deik A."/>
            <person name="Scott J."/>
            <person name="Pierce K.A."/>
            <person name="Xavier R.J."/>
            <person name="Alm E.J."/>
        </authorList>
    </citation>
    <scope>NUCLEOTIDE SEQUENCE</scope>
    <source>
        <strain evidence="5">BIOML-A147</strain>
    </source>
</reference>
<protein>
    <recommendedName>
        <fullName evidence="4">Beta galactosidase small chain/ domain-containing protein</fullName>
    </recommendedName>
</protein>
<keyword evidence="3" id="KW-0106">Calcium</keyword>
<proteinExistence type="predicted"/>
<comment type="cofactor">
    <cofactor evidence="1">
        <name>Ca(2+)</name>
        <dbReference type="ChEBI" id="CHEBI:29108"/>
    </cofactor>
</comment>
<evidence type="ECO:0000313" key="5">
    <source>
        <dbReference type="EMBL" id="KAA4028137.1"/>
    </source>
</evidence>
<dbReference type="Pfam" id="PF02929">
    <property type="entry name" value="Bgal_small_N"/>
    <property type="match status" value="1"/>
</dbReference>
<dbReference type="Gene3D" id="2.70.98.10">
    <property type="match status" value="1"/>
</dbReference>
<dbReference type="InterPro" id="IPR004199">
    <property type="entry name" value="B-gal_small/dom_5"/>
</dbReference>
<accession>A0A641S1H2</accession>
<dbReference type="GO" id="GO:0004565">
    <property type="term" value="F:beta-galactosidase activity"/>
    <property type="evidence" value="ECO:0007669"/>
    <property type="project" value="InterPro"/>
</dbReference>
<sequence length="50" mass="5432">CNLKPRAEVILNMDAAVLGLGNSSCGPGVLKKYAIEKKEHTLHIRISSKQ</sequence>
<organism evidence="5">
    <name type="scientific">Bacteroides ovatus</name>
    <dbReference type="NCBI Taxonomy" id="28116"/>
    <lineage>
        <taxon>Bacteria</taxon>
        <taxon>Pseudomonadati</taxon>
        <taxon>Bacteroidota</taxon>
        <taxon>Bacteroidia</taxon>
        <taxon>Bacteroidales</taxon>
        <taxon>Bacteroidaceae</taxon>
        <taxon>Bacteroides</taxon>
    </lineage>
</organism>
<dbReference type="GO" id="GO:0009341">
    <property type="term" value="C:beta-galactosidase complex"/>
    <property type="evidence" value="ECO:0007669"/>
    <property type="project" value="InterPro"/>
</dbReference>
<evidence type="ECO:0000256" key="3">
    <source>
        <dbReference type="ARBA" id="ARBA00022837"/>
    </source>
</evidence>
<dbReference type="InterPro" id="IPR011013">
    <property type="entry name" value="Gal_mutarotase_sf_dom"/>
</dbReference>
<dbReference type="InterPro" id="IPR014718">
    <property type="entry name" value="GH-type_carb-bd"/>
</dbReference>
<gene>
    <name evidence="5" type="ORF">F3D60_17115</name>
</gene>
<feature type="domain" description="Beta galactosidase small chain/" evidence="4">
    <location>
        <begin position="2"/>
        <end position="45"/>
    </location>
</feature>